<feature type="compositionally biased region" description="Basic and acidic residues" evidence="1">
    <location>
        <begin position="162"/>
        <end position="175"/>
    </location>
</feature>
<accession>A0A1B6LUK0</accession>
<organism evidence="2">
    <name type="scientific">Graphocephala atropunctata</name>
    <dbReference type="NCBI Taxonomy" id="36148"/>
    <lineage>
        <taxon>Eukaryota</taxon>
        <taxon>Metazoa</taxon>
        <taxon>Ecdysozoa</taxon>
        <taxon>Arthropoda</taxon>
        <taxon>Hexapoda</taxon>
        <taxon>Insecta</taxon>
        <taxon>Pterygota</taxon>
        <taxon>Neoptera</taxon>
        <taxon>Paraneoptera</taxon>
        <taxon>Hemiptera</taxon>
        <taxon>Auchenorrhyncha</taxon>
        <taxon>Membracoidea</taxon>
        <taxon>Cicadellidae</taxon>
        <taxon>Cicadellinae</taxon>
        <taxon>Cicadellini</taxon>
        <taxon>Graphocephala</taxon>
    </lineage>
</organism>
<evidence type="ECO:0000256" key="1">
    <source>
        <dbReference type="SAM" id="MobiDB-lite"/>
    </source>
</evidence>
<sequence>SLKHYKHLDDIQGTKVVCMRYYHLATFQGKVLTHQHHSLNMQSCLSFTSVIPLILFVCFCDGGSIWSRFGMDEDGYLSEVNKKTNYKIVKYIMLNNKKLGFEDYQDINARREEEDEDYIFEDDGYSTEDSDESGDTETNEIEEQDKSDNDDDESDIQSSVETKQDEDSKSHEELSSKSSMNNGSSSEISTQHP</sequence>
<proteinExistence type="predicted"/>
<feature type="region of interest" description="Disordered" evidence="1">
    <location>
        <begin position="112"/>
        <end position="193"/>
    </location>
</feature>
<feature type="non-terminal residue" evidence="2">
    <location>
        <position position="1"/>
    </location>
</feature>
<reference evidence="2" key="1">
    <citation type="submission" date="2015-11" db="EMBL/GenBank/DDBJ databases">
        <title>De novo transcriptome assembly of four potential Pierce s Disease insect vectors from Arizona vineyards.</title>
        <authorList>
            <person name="Tassone E.E."/>
        </authorList>
    </citation>
    <scope>NUCLEOTIDE SEQUENCE</scope>
</reference>
<feature type="compositionally biased region" description="Low complexity" evidence="1">
    <location>
        <begin position="176"/>
        <end position="193"/>
    </location>
</feature>
<protein>
    <submittedName>
        <fullName evidence="2">Uncharacterized protein</fullName>
    </submittedName>
</protein>
<evidence type="ECO:0000313" key="2">
    <source>
        <dbReference type="EMBL" id="JAT27340.1"/>
    </source>
</evidence>
<dbReference type="AlphaFoldDB" id="A0A1B6LUK0"/>
<dbReference type="EMBL" id="GEBQ01012637">
    <property type="protein sequence ID" value="JAT27340.1"/>
    <property type="molecule type" value="Transcribed_RNA"/>
</dbReference>
<gene>
    <name evidence="2" type="ORF">g.8165</name>
</gene>
<feature type="compositionally biased region" description="Acidic residues" evidence="1">
    <location>
        <begin position="113"/>
        <end position="155"/>
    </location>
</feature>
<name>A0A1B6LUK0_9HEMI</name>